<reference evidence="6" key="1">
    <citation type="submission" date="2019-02" db="EMBL/GenBank/DDBJ databases">
        <title>Draft genome sequence of Enterococcus sp. Gos25-1.</title>
        <authorList>
            <person name="Tanaka N."/>
            <person name="Shiwa Y."/>
            <person name="Fujita N."/>
        </authorList>
    </citation>
    <scope>NUCLEOTIDE SEQUENCE [LARGE SCALE GENOMIC DNA]</scope>
    <source>
        <strain evidence="6">Gos25-1</strain>
    </source>
</reference>
<dbReference type="Pfam" id="PF07470">
    <property type="entry name" value="Glyco_hydro_88"/>
    <property type="match status" value="1"/>
</dbReference>
<feature type="active site" description="Nucleophile" evidence="3">
    <location>
        <position position="100"/>
    </location>
</feature>
<comment type="similarity">
    <text evidence="2">Belongs to the glycosyl hydrolase 88 family.</text>
</comment>
<keyword evidence="6" id="KW-1185">Reference proteome</keyword>
<dbReference type="InterPro" id="IPR010905">
    <property type="entry name" value="Glyco_hydro_88"/>
</dbReference>
<evidence type="ECO:0000313" key="5">
    <source>
        <dbReference type="EMBL" id="GCF94693.1"/>
    </source>
</evidence>
<organism evidence="5 6">
    <name type="scientific">Enterococcus florum</name>
    <dbReference type="NCBI Taxonomy" id="2480627"/>
    <lineage>
        <taxon>Bacteria</taxon>
        <taxon>Bacillati</taxon>
        <taxon>Bacillota</taxon>
        <taxon>Bacilli</taxon>
        <taxon>Lactobacillales</taxon>
        <taxon>Enterococcaceae</taxon>
        <taxon>Enterococcus</taxon>
    </lineage>
</organism>
<dbReference type="GO" id="GO:0052757">
    <property type="term" value="F:chondroitin hydrolase activity"/>
    <property type="evidence" value="ECO:0007669"/>
    <property type="project" value="TreeGrafter"/>
</dbReference>
<sequence>MINAETTQWAKKILKKIDEKLTVEAKRLGGKIPYIPSVETGLYEEDLGTSDPVWWTNGFWSGMMWQMYHATEKELYKKTAELNEVALDKAFEIYTGLHHDVGFMWLHTAVANFRLTGNERSKERGLHAAHLLAGRYNPRGKYIRSWNRDRAGWVIIDSMLNIPMLYWAEKEIGDPRFRYIAEDHADKVMNQIVRPDGSVNHIGVFDPTNGELIETPAGQGYASGSSWSRGQAWAIYGFALSYLHTGKTDYLETAKKVAHYFISEVAKTDWIPVVDFRAPQEPVMIDTSAGMCAACGLLEIAKHVDEYEKALYIDAAINILQATEEKYAIWDTEKDGLIDFSTGSYHEEKWTEVPIIYADYYFVEAILRLLDKDFLIW</sequence>
<evidence type="ECO:0000256" key="2">
    <source>
        <dbReference type="ARBA" id="ARBA00038358"/>
    </source>
</evidence>
<evidence type="ECO:0000313" key="6">
    <source>
        <dbReference type="Proteomes" id="UP000290567"/>
    </source>
</evidence>
<gene>
    <name evidence="5" type="ORF">NRIC_25840</name>
</gene>
<feature type="active site" description="Proton donor" evidence="3">
    <location>
        <position position="157"/>
    </location>
</feature>
<feature type="binding site" evidence="4">
    <location>
        <position position="229"/>
    </location>
    <ligand>
        <name>substrate</name>
    </ligand>
</feature>
<feature type="binding site" evidence="4">
    <location>
        <position position="233"/>
    </location>
    <ligand>
        <name>substrate</name>
    </ligand>
</feature>
<evidence type="ECO:0000256" key="4">
    <source>
        <dbReference type="PIRSR" id="PIRSR610905-2"/>
    </source>
</evidence>
<feature type="binding site" evidence="4">
    <location>
        <position position="100"/>
    </location>
    <ligand>
        <name>substrate</name>
    </ligand>
</feature>
<accession>A0A4P5PNE0</accession>
<dbReference type="SUPFAM" id="SSF48208">
    <property type="entry name" value="Six-hairpin glycosidases"/>
    <property type="match status" value="1"/>
</dbReference>
<dbReference type="PANTHER" id="PTHR36845:SF1">
    <property type="entry name" value="HYDROLASE, PUTATIVE (AFU_ORTHOLOGUE AFUA_7G05090)-RELATED"/>
    <property type="match status" value="1"/>
</dbReference>
<dbReference type="InterPro" id="IPR052369">
    <property type="entry name" value="UG_Glycosaminoglycan_Hydrolase"/>
</dbReference>
<dbReference type="AlphaFoldDB" id="A0A4P5PNE0"/>
<dbReference type="EMBL" id="BJCC01000022">
    <property type="protein sequence ID" value="GCF94693.1"/>
    <property type="molecule type" value="Genomic_DNA"/>
</dbReference>
<dbReference type="Proteomes" id="UP000290567">
    <property type="component" value="Unassembled WGS sequence"/>
</dbReference>
<proteinExistence type="inferred from homology"/>
<dbReference type="GO" id="GO:0000272">
    <property type="term" value="P:polysaccharide catabolic process"/>
    <property type="evidence" value="ECO:0007669"/>
    <property type="project" value="TreeGrafter"/>
</dbReference>
<protein>
    <submittedName>
        <fullName evidence="5">Glycosyl hydrolase family 88</fullName>
    </submittedName>
</protein>
<name>A0A4P5PNE0_9ENTE</name>
<comment type="caution">
    <text evidence="5">The sequence shown here is derived from an EMBL/GenBank/DDBJ whole genome shotgun (WGS) entry which is preliminary data.</text>
</comment>
<feature type="binding site" evidence="4">
    <location>
        <position position="157"/>
    </location>
    <ligand>
        <name>substrate</name>
    </ligand>
</feature>
<evidence type="ECO:0000256" key="3">
    <source>
        <dbReference type="PIRSR" id="PIRSR610905-1"/>
    </source>
</evidence>
<dbReference type="RefSeq" id="WP_175580091.1">
    <property type="nucleotide sequence ID" value="NZ_BJCC01000022.1"/>
</dbReference>
<dbReference type="Gene3D" id="1.50.10.10">
    <property type="match status" value="1"/>
</dbReference>
<dbReference type="PANTHER" id="PTHR36845">
    <property type="entry name" value="HYDROLASE, PUTATIVE (AFU_ORTHOLOGUE AFUA_7G05090)-RELATED"/>
    <property type="match status" value="1"/>
</dbReference>
<dbReference type="InterPro" id="IPR008928">
    <property type="entry name" value="6-hairpin_glycosidase_sf"/>
</dbReference>
<evidence type="ECO:0000256" key="1">
    <source>
        <dbReference type="ARBA" id="ARBA00022801"/>
    </source>
</evidence>
<dbReference type="InterPro" id="IPR012341">
    <property type="entry name" value="6hp_glycosidase-like_sf"/>
</dbReference>
<keyword evidence="1 5" id="KW-0378">Hydrolase</keyword>
<feature type="binding site" evidence="4">
    <location>
        <position position="344"/>
    </location>
    <ligand>
        <name>substrate</name>
    </ligand>
</feature>